<dbReference type="Proteomes" id="UP000217736">
    <property type="component" value="Chromosome"/>
</dbReference>
<evidence type="ECO:0000313" key="2">
    <source>
        <dbReference type="Proteomes" id="UP000217736"/>
    </source>
</evidence>
<evidence type="ECO:0000313" key="1">
    <source>
        <dbReference type="EMBL" id="BAX93626.1"/>
    </source>
</evidence>
<name>A0A1Z4EL36_9MYCO</name>
<reference evidence="2" key="1">
    <citation type="submission" date="2017-06" db="EMBL/GenBank/DDBJ databases">
        <title>Complete Genome Sequence of Mycobacterium shigaense.</title>
        <authorList>
            <person name="Fukano H."/>
            <person name="Yoshida M."/>
            <person name="Kazumi Y."/>
            <person name="Ogura Y."/>
            <person name="Mitarai S."/>
            <person name="Hayashi T."/>
            <person name="Hoshino Y."/>
        </authorList>
    </citation>
    <scope>NUCLEOTIDE SEQUENCE [LARGE SCALE GENOMIC DNA]</scope>
    <source>
        <strain evidence="2">UN-152</strain>
    </source>
</reference>
<keyword evidence="2" id="KW-1185">Reference proteome</keyword>
<accession>A0A1Z4EL36</accession>
<proteinExistence type="predicted"/>
<dbReference type="KEGG" id="mshg:MSG_03494"/>
<organism evidence="1 2">
    <name type="scientific">Mycobacterium shigaense</name>
    <dbReference type="NCBI Taxonomy" id="722731"/>
    <lineage>
        <taxon>Bacteria</taxon>
        <taxon>Bacillati</taxon>
        <taxon>Actinomycetota</taxon>
        <taxon>Actinomycetes</taxon>
        <taxon>Mycobacteriales</taxon>
        <taxon>Mycobacteriaceae</taxon>
        <taxon>Mycobacterium</taxon>
        <taxon>Mycobacterium simiae complex</taxon>
    </lineage>
</organism>
<dbReference type="EMBL" id="AP018164">
    <property type="protein sequence ID" value="BAX93626.1"/>
    <property type="molecule type" value="Genomic_DNA"/>
</dbReference>
<sequence>MLHCACADALSKGGGGFGDGLVLFAAPAADTDGAYYLAGMPQWDSSRENHDPAQALALPAATTRFASSRETDA</sequence>
<protein>
    <submittedName>
        <fullName evidence="1">Uncharacterized protein</fullName>
    </submittedName>
</protein>
<dbReference type="AlphaFoldDB" id="A0A1Z4EL36"/>
<gene>
    <name evidence="1" type="ORF">MSG_03494</name>
</gene>